<dbReference type="Pfam" id="PF01497">
    <property type="entry name" value="Peripla_BP_2"/>
    <property type="match status" value="1"/>
</dbReference>
<dbReference type="InterPro" id="IPR051313">
    <property type="entry name" value="Bact_iron-sidero_bind"/>
</dbReference>
<sequence>MVNEHRRRVIAAALALPLVGCSGSGRVVATPLGVRSPDLPARARRIVSLEFVFTEALLSVDVPLVGAADPDVYRSWVGIDANKLQGVVSVGTRQQPDLEAIAALRPDLIVGYAQRHARIADRLAAIAPTVIYDLEPAPGEEDAYVRLTRVFDDLVTRVGADAAARPVRDRLDAAIAAARAHVHAAGLDGQPTALVNPLSGGAGFWGFDRRSSVGALLDHVGLRNAWSGTSERRMGVRLGFDALVAHPDWMLLVLDGADAPLYREPLWRALPSVEAGRVAFMPRRTWTFGGPVAMTAFVERVDAALNGIARRPAG</sequence>
<dbReference type="PROSITE" id="PS50983">
    <property type="entry name" value="FE_B12_PBP"/>
    <property type="match status" value="1"/>
</dbReference>
<dbReference type="EMBL" id="CABVQD010000003">
    <property type="protein sequence ID" value="VWB33817.1"/>
    <property type="molecule type" value="Genomic_DNA"/>
</dbReference>
<protein>
    <submittedName>
        <fullName evidence="7">Periplasmic binding protein</fullName>
    </submittedName>
</protein>
<gene>
    <name evidence="7" type="ORF">BPA30113_01330</name>
</gene>
<keyword evidence="5" id="KW-0732">Signal</keyword>
<dbReference type="GO" id="GO:0030288">
    <property type="term" value="C:outer membrane-bounded periplasmic space"/>
    <property type="evidence" value="ECO:0007669"/>
    <property type="project" value="TreeGrafter"/>
</dbReference>
<dbReference type="Gene3D" id="3.40.50.1980">
    <property type="entry name" value="Nitrogenase molybdenum iron protein domain"/>
    <property type="match status" value="2"/>
</dbReference>
<dbReference type="GO" id="GO:1901678">
    <property type="term" value="P:iron coordination entity transport"/>
    <property type="evidence" value="ECO:0007669"/>
    <property type="project" value="UniProtKB-ARBA"/>
</dbReference>
<dbReference type="Proteomes" id="UP000494330">
    <property type="component" value="Unassembled WGS sequence"/>
</dbReference>
<evidence type="ECO:0000256" key="1">
    <source>
        <dbReference type="ARBA" id="ARBA00004196"/>
    </source>
</evidence>
<keyword evidence="3" id="KW-0813">Transport</keyword>
<evidence type="ECO:0000259" key="6">
    <source>
        <dbReference type="PROSITE" id="PS50983"/>
    </source>
</evidence>
<keyword evidence="8" id="KW-1185">Reference proteome</keyword>
<keyword evidence="4" id="KW-0408">Iron</keyword>
<dbReference type="SUPFAM" id="SSF53807">
    <property type="entry name" value="Helical backbone' metal receptor"/>
    <property type="match status" value="1"/>
</dbReference>
<evidence type="ECO:0000256" key="5">
    <source>
        <dbReference type="ARBA" id="ARBA00022729"/>
    </source>
</evidence>
<reference evidence="7 8" key="1">
    <citation type="submission" date="2019-09" db="EMBL/GenBank/DDBJ databases">
        <authorList>
            <person name="Depoorter E."/>
        </authorList>
    </citation>
    <scope>NUCLEOTIDE SEQUENCE [LARGE SCALE GENOMIC DNA]</scope>
    <source>
        <strain evidence="7">LMG 30113</strain>
    </source>
</reference>
<accession>A0A6J5DP45</accession>
<dbReference type="PANTHER" id="PTHR30532:SF1">
    <property type="entry name" value="IRON(3+)-HYDROXAMATE-BINDING PROTEIN FHUD"/>
    <property type="match status" value="1"/>
</dbReference>
<dbReference type="AlphaFoldDB" id="A0A6J5DP45"/>
<evidence type="ECO:0000313" key="8">
    <source>
        <dbReference type="Proteomes" id="UP000494330"/>
    </source>
</evidence>
<dbReference type="RefSeq" id="WP_034199238.1">
    <property type="nucleotide sequence ID" value="NZ_CABVQD010000003.1"/>
</dbReference>
<dbReference type="InterPro" id="IPR002491">
    <property type="entry name" value="ABC_transptr_periplasmic_BD"/>
</dbReference>
<keyword evidence="4" id="KW-0406">Ion transport</keyword>
<evidence type="ECO:0000256" key="3">
    <source>
        <dbReference type="ARBA" id="ARBA00022448"/>
    </source>
</evidence>
<keyword evidence="4" id="KW-0410">Iron transport</keyword>
<evidence type="ECO:0000256" key="2">
    <source>
        <dbReference type="ARBA" id="ARBA00008814"/>
    </source>
</evidence>
<proteinExistence type="inferred from homology"/>
<comment type="subcellular location">
    <subcellularLocation>
        <location evidence="1">Cell envelope</location>
    </subcellularLocation>
</comment>
<evidence type="ECO:0000256" key="4">
    <source>
        <dbReference type="ARBA" id="ARBA00022496"/>
    </source>
</evidence>
<dbReference type="CDD" id="cd01146">
    <property type="entry name" value="FhuD"/>
    <property type="match status" value="1"/>
</dbReference>
<comment type="similarity">
    <text evidence="2">Belongs to the bacterial solute-binding protein 8 family.</text>
</comment>
<evidence type="ECO:0000313" key="7">
    <source>
        <dbReference type="EMBL" id="VWB33817.1"/>
    </source>
</evidence>
<feature type="domain" description="Fe/B12 periplasmic-binding" evidence="6">
    <location>
        <begin position="45"/>
        <end position="309"/>
    </location>
</feature>
<name>A0A6J5DP45_9BURK</name>
<organism evidence="7 8">
    <name type="scientific">Burkholderia paludis</name>
    <dbReference type="NCBI Taxonomy" id="1506587"/>
    <lineage>
        <taxon>Bacteria</taxon>
        <taxon>Pseudomonadati</taxon>
        <taxon>Pseudomonadota</taxon>
        <taxon>Betaproteobacteria</taxon>
        <taxon>Burkholderiales</taxon>
        <taxon>Burkholderiaceae</taxon>
        <taxon>Burkholderia</taxon>
        <taxon>Burkholderia cepacia complex</taxon>
    </lineage>
</organism>
<dbReference type="PANTHER" id="PTHR30532">
    <property type="entry name" value="IRON III DICITRATE-BINDING PERIPLASMIC PROTEIN"/>
    <property type="match status" value="1"/>
</dbReference>